<feature type="domain" description="DUF6458" evidence="3">
    <location>
        <begin position="1"/>
        <end position="56"/>
    </location>
</feature>
<evidence type="ECO:0000313" key="4">
    <source>
        <dbReference type="EMBL" id="MBE1532381.1"/>
    </source>
</evidence>
<reference evidence="4 5" key="1">
    <citation type="submission" date="2020-10" db="EMBL/GenBank/DDBJ databases">
        <title>Sequencing the genomes of 1000 actinobacteria strains.</title>
        <authorList>
            <person name="Klenk H.-P."/>
        </authorList>
    </citation>
    <scope>NUCLEOTIDE SEQUENCE [LARGE SCALE GENOMIC DNA]</scope>
    <source>
        <strain evidence="4 5">DSM 46744</strain>
    </source>
</reference>
<dbReference type="InterPro" id="IPR045597">
    <property type="entry name" value="DUF6458"/>
</dbReference>
<organism evidence="4 5">
    <name type="scientific">Actinomadura algeriensis</name>
    <dbReference type="NCBI Taxonomy" id="1679523"/>
    <lineage>
        <taxon>Bacteria</taxon>
        <taxon>Bacillati</taxon>
        <taxon>Actinomycetota</taxon>
        <taxon>Actinomycetes</taxon>
        <taxon>Streptosporangiales</taxon>
        <taxon>Thermomonosporaceae</taxon>
        <taxon>Actinomadura</taxon>
    </lineage>
</organism>
<protein>
    <recommendedName>
        <fullName evidence="3">DUF6458 domain-containing protein</fullName>
    </recommendedName>
</protein>
<keyword evidence="2" id="KW-1133">Transmembrane helix</keyword>
<evidence type="ECO:0000259" key="3">
    <source>
        <dbReference type="Pfam" id="PF20059"/>
    </source>
</evidence>
<feature type="compositionally biased region" description="Low complexity" evidence="1">
    <location>
        <begin position="112"/>
        <end position="128"/>
    </location>
</feature>
<accession>A0ABR9JPS6</accession>
<feature type="compositionally biased region" description="Basic and acidic residues" evidence="1">
    <location>
        <begin position="90"/>
        <end position="102"/>
    </location>
</feature>
<evidence type="ECO:0000313" key="5">
    <source>
        <dbReference type="Proteomes" id="UP000627838"/>
    </source>
</evidence>
<dbReference type="EMBL" id="JADBDZ010000001">
    <property type="protein sequence ID" value="MBE1532381.1"/>
    <property type="molecule type" value="Genomic_DNA"/>
</dbReference>
<comment type="caution">
    <text evidence="4">The sequence shown here is derived from an EMBL/GenBank/DDBJ whole genome shotgun (WGS) entry which is preliminary data.</text>
</comment>
<sequence length="165" mass="17811">MGIGVSLAFIAIGAILAFALRIDLSGVNIQMVGWILILVGLISMAFTLRYTRPRRAAGRVAGADPAYGDEPGTVVREEHIIEDPPPAGRPAERVERVVEHPADQGVVTHGSQAQDPATAQDPAFAQDPGHAQNPTRVQDPVEEQVEGPATARRPITRRFTRTRRP</sequence>
<keyword evidence="2" id="KW-0812">Transmembrane</keyword>
<evidence type="ECO:0000256" key="2">
    <source>
        <dbReference type="SAM" id="Phobius"/>
    </source>
</evidence>
<dbReference type="RefSeq" id="WP_192759077.1">
    <property type="nucleotide sequence ID" value="NZ_JADBDZ010000001.1"/>
</dbReference>
<feature type="compositionally biased region" description="Basic residues" evidence="1">
    <location>
        <begin position="154"/>
        <end position="165"/>
    </location>
</feature>
<name>A0ABR9JPS6_9ACTN</name>
<feature type="region of interest" description="Disordered" evidence="1">
    <location>
        <begin position="80"/>
        <end position="165"/>
    </location>
</feature>
<feature type="transmembrane region" description="Helical" evidence="2">
    <location>
        <begin position="31"/>
        <end position="50"/>
    </location>
</feature>
<gene>
    <name evidence="4" type="ORF">H4W34_002214</name>
</gene>
<keyword evidence="2" id="KW-0472">Membrane</keyword>
<dbReference type="Proteomes" id="UP000627838">
    <property type="component" value="Unassembled WGS sequence"/>
</dbReference>
<keyword evidence="5" id="KW-1185">Reference proteome</keyword>
<proteinExistence type="predicted"/>
<dbReference type="Pfam" id="PF20059">
    <property type="entry name" value="DUF6458"/>
    <property type="match status" value="1"/>
</dbReference>
<evidence type="ECO:0000256" key="1">
    <source>
        <dbReference type="SAM" id="MobiDB-lite"/>
    </source>
</evidence>